<keyword evidence="2" id="KW-0732">Signal</keyword>
<dbReference type="SUPFAM" id="SSF53474">
    <property type="entry name" value="alpha/beta-Hydrolases"/>
    <property type="match status" value="1"/>
</dbReference>
<sequence>MTTMALSPKGVLTMALTLASAAWLTACAASPAPTPALSSASASSSSSSSSPSSPGATRSDASPRAGVASVNAAEPADDGIDYGFPVKRFPLELEGQQVTMAYLDVPPTAAPNGKSVVLLHGKNFGGYYFRRVIESLREGGYRVIVPDQIGFGKSSRPVIAYSFHGLANNTKLLLESLGISRAAMFGHSMGGMLAIRYALSYPERVSELILEDPIGLEDYRTFVPYTTVDQKLKAELATTADSIRKYFQTSYFPQWKPDYDALVDAVSAYTKRPDFSQSAKVAALTTEMIYMQPVQYELDRIRVPTLLFVGTADRTIVGKALLKPDVIAEHGRYDRLGKETARKIPGSKLVELPGIGHIPHIEDFDRFNTELRAFLAARR</sequence>
<reference evidence="4 5" key="1">
    <citation type="submission" date="2021-12" db="EMBL/GenBank/DDBJ databases">
        <title>Discovery of the Pendulisporaceae a myxobacterial family with distinct sporulation behavior and unique specialized metabolism.</title>
        <authorList>
            <person name="Garcia R."/>
            <person name="Popoff A."/>
            <person name="Bader C.D."/>
            <person name="Loehr J."/>
            <person name="Walesch S."/>
            <person name="Walt C."/>
            <person name="Boldt J."/>
            <person name="Bunk B."/>
            <person name="Haeckl F.J.F.P.J."/>
            <person name="Gunesch A.P."/>
            <person name="Birkelbach J."/>
            <person name="Nuebel U."/>
            <person name="Pietschmann T."/>
            <person name="Bach T."/>
            <person name="Mueller R."/>
        </authorList>
    </citation>
    <scope>NUCLEOTIDE SEQUENCE [LARGE SCALE GENOMIC DNA]</scope>
    <source>
        <strain evidence="4 5">MSr11954</strain>
    </source>
</reference>
<proteinExistence type="predicted"/>
<feature type="compositionally biased region" description="Low complexity" evidence="1">
    <location>
        <begin position="31"/>
        <end position="54"/>
    </location>
</feature>
<evidence type="ECO:0000313" key="4">
    <source>
        <dbReference type="EMBL" id="WXB12498.1"/>
    </source>
</evidence>
<dbReference type="Gene3D" id="3.40.50.1820">
    <property type="entry name" value="alpha/beta hydrolase"/>
    <property type="match status" value="1"/>
</dbReference>
<accession>A0ABZ2LNL3</accession>
<evidence type="ECO:0000256" key="1">
    <source>
        <dbReference type="SAM" id="MobiDB-lite"/>
    </source>
</evidence>
<dbReference type="PANTHER" id="PTHR43798">
    <property type="entry name" value="MONOACYLGLYCEROL LIPASE"/>
    <property type="match status" value="1"/>
</dbReference>
<protein>
    <submittedName>
        <fullName evidence="4">Alpha/beta hydrolase</fullName>
    </submittedName>
</protein>
<feature type="region of interest" description="Disordered" evidence="1">
    <location>
        <begin position="31"/>
        <end position="69"/>
    </location>
</feature>
<gene>
    <name evidence="4" type="ORF">LZC94_32210</name>
</gene>
<dbReference type="RefSeq" id="WP_394822121.1">
    <property type="nucleotide sequence ID" value="NZ_CP089984.1"/>
</dbReference>
<dbReference type="Proteomes" id="UP001370348">
    <property type="component" value="Chromosome"/>
</dbReference>
<evidence type="ECO:0000256" key="2">
    <source>
        <dbReference type="SAM" id="SignalP"/>
    </source>
</evidence>
<feature type="signal peptide" evidence="2">
    <location>
        <begin position="1"/>
        <end position="28"/>
    </location>
</feature>
<feature type="domain" description="AB hydrolase-1" evidence="3">
    <location>
        <begin position="115"/>
        <end position="363"/>
    </location>
</feature>
<dbReference type="InterPro" id="IPR000073">
    <property type="entry name" value="AB_hydrolase_1"/>
</dbReference>
<dbReference type="Pfam" id="PF00561">
    <property type="entry name" value="Abhydrolase_1"/>
    <property type="match status" value="1"/>
</dbReference>
<keyword evidence="5" id="KW-1185">Reference proteome</keyword>
<dbReference type="EMBL" id="CP089984">
    <property type="protein sequence ID" value="WXB12498.1"/>
    <property type="molecule type" value="Genomic_DNA"/>
</dbReference>
<dbReference type="InterPro" id="IPR050266">
    <property type="entry name" value="AB_hydrolase_sf"/>
</dbReference>
<dbReference type="InterPro" id="IPR029058">
    <property type="entry name" value="AB_hydrolase_fold"/>
</dbReference>
<evidence type="ECO:0000313" key="5">
    <source>
        <dbReference type="Proteomes" id="UP001370348"/>
    </source>
</evidence>
<dbReference type="PRINTS" id="PR00412">
    <property type="entry name" value="EPOXHYDRLASE"/>
</dbReference>
<organism evidence="4 5">
    <name type="scientific">Pendulispora albinea</name>
    <dbReference type="NCBI Taxonomy" id="2741071"/>
    <lineage>
        <taxon>Bacteria</taxon>
        <taxon>Pseudomonadati</taxon>
        <taxon>Myxococcota</taxon>
        <taxon>Myxococcia</taxon>
        <taxon>Myxococcales</taxon>
        <taxon>Sorangiineae</taxon>
        <taxon>Pendulisporaceae</taxon>
        <taxon>Pendulispora</taxon>
    </lineage>
</organism>
<feature type="chain" id="PRO_5047236091" evidence="2">
    <location>
        <begin position="29"/>
        <end position="379"/>
    </location>
</feature>
<evidence type="ECO:0000259" key="3">
    <source>
        <dbReference type="Pfam" id="PF00561"/>
    </source>
</evidence>
<dbReference type="GO" id="GO:0016787">
    <property type="term" value="F:hydrolase activity"/>
    <property type="evidence" value="ECO:0007669"/>
    <property type="project" value="UniProtKB-KW"/>
</dbReference>
<dbReference type="InterPro" id="IPR000639">
    <property type="entry name" value="Epox_hydrolase-like"/>
</dbReference>
<keyword evidence="4" id="KW-0378">Hydrolase</keyword>
<name>A0ABZ2LNL3_9BACT</name>
<dbReference type="PRINTS" id="PR00111">
    <property type="entry name" value="ABHYDROLASE"/>
</dbReference>